<gene>
    <name evidence="1" type="ORF">E4Z66_03365</name>
</gene>
<protein>
    <submittedName>
        <fullName evidence="1">Uncharacterized protein</fullName>
    </submittedName>
</protein>
<evidence type="ECO:0000313" key="2">
    <source>
        <dbReference type="Proteomes" id="UP000306602"/>
    </source>
</evidence>
<dbReference type="Proteomes" id="UP000306602">
    <property type="component" value="Unassembled WGS sequence"/>
</dbReference>
<evidence type="ECO:0000313" key="1">
    <source>
        <dbReference type="EMBL" id="THH38621.1"/>
    </source>
</evidence>
<keyword evidence="2" id="KW-1185">Reference proteome</keyword>
<accession>A0A4S4NK20</accession>
<dbReference type="OrthoDB" id="7847540at2"/>
<reference evidence="1 2" key="1">
    <citation type="submission" date="2019-04" db="EMBL/GenBank/DDBJ databases">
        <title>Shimia ponticola sp. nov., isolated from seawater.</title>
        <authorList>
            <person name="Kim Y.-O."/>
            <person name="Yoon J.-H."/>
        </authorList>
    </citation>
    <scope>NUCLEOTIDE SEQUENCE [LARGE SCALE GENOMIC DNA]</scope>
    <source>
        <strain evidence="1 2">MYP11</strain>
    </source>
</reference>
<dbReference type="EMBL" id="SRKY01000001">
    <property type="protein sequence ID" value="THH38621.1"/>
    <property type="molecule type" value="Genomic_DNA"/>
</dbReference>
<sequence length="217" mass="24028">MPDDTTAALQALIKQVVILTTTVSDQQKKMDDLHEHNGRLLDKVMDAKRELPASEPKPNTLEQHLDAERDRRDLDVVGMARGPDGKVYLQSGSGPAPHVLTREQARDPVQYRAAKEAAAAAGVELRVASEHIDPTTRNTGRNPVMSSKTITFDDTHERIRYVRADMNTGSGLVARRMQAERDGYKVRSFSSLDDLPDHARTKFNLMEKAAQDAASGE</sequence>
<dbReference type="AlphaFoldDB" id="A0A4S4NK20"/>
<proteinExistence type="predicted"/>
<dbReference type="RefSeq" id="WP_136461513.1">
    <property type="nucleotide sequence ID" value="NZ_SRKY01000001.1"/>
</dbReference>
<name>A0A4S4NK20_9RHOB</name>
<comment type="caution">
    <text evidence="1">The sequence shown here is derived from an EMBL/GenBank/DDBJ whole genome shotgun (WGS) entry which is preliminary data.</text>
</comment>
<organism evidence="1 2">
    <name type="scientific">Aliishimia ponticola</name>
    <dbReference type="NCBI Taxonomy" id="2499833"/>
    <lineage>
        <taxon>Bacteria</taxon>
        <taxon>Pseudomonadati</taxon>
        <taxon>Pseudomonadota</taxon>
        <taxon>Alphaproteobacteria</taxon>
        <taxon>Rhodobacterales</taxon>
        <taxon>Paracoccaceae</taxon>
        <taxon>Aliishimia</taxon>
    </lineage>
</organism>